<evidence type="ECO:0000256" key="10">
    <source>
        <dbReference type="ARBA" id="ARBA00022777"/>
    </source>
</evidence>
<keyword evidence="14" id="KW-0539">Nucleus</keyword>
<dbReference type="GO" id="GO:0005524">
    <property type="term" value="F:ATP binding"/>
    <property type="evidence" value="ECO:0007669"/>
    <property type="project" value="UniProtKB-KW"/>
</dbReference>
<dbReference type="Gene3D" id="1.10.1070.11">
    <property type="entry name" value="Phosphatidylinositol 3-/4-kinase, catalytic domain"/>
    <property type="match status" value="1"/>
</dbReference>
<dbReference type="PROSITE" id="PS50290">
    <property type="entry name" value="PI3_4_KINASE_3"/>
    <property type="match status" value="1"/>
</dbReference>
<keyword evidence="25" id="KW-1185">Reference proteome</keyword>
<dbReference type="FunFam" id="1.10.1070.11:FF:000031">
    <property type="entry name" value="Phosphatidyl inositol 3-kinase"/>
    <property type="match status" value="1"/>
</dbReference>
<dbReference type="CDD" id="cd00892">
    <property type="entry name" value="PIKKc_ATR"/>
    <property type="match status" value="1"/>
</dbReference>
<dbReference type="GO" id="GO:0000077">
    <property type="term" value="P:DNA damage checkpoint signaling"/>
    <property type="evidence" value="ECO:0007669"/>
    <property type="project" value="TreeGrafter"/>
</dbReference>
<dbReference type="InterPro" id="IPR056802">
    <property type="entry name" value="ATR-like_M-HEAT"/>
</dbReference>
<dbReference type="HOGENOM" id="CLU_000178_4_1_1"/>
<dbReference type="SUPFAM" id="SSF56112">
    <property type="entry name" value="Protein kinase-like (PK-like)"/>
    <property type="match status" value="1"/>
</dbReference>
<evidence type="ECO:0000256" key="16">
    <source>
        <dbReference type="ARBA" id="ARBA00025079"/>
    </source>
</evidence>
<feature type="region of interest" description="Disordered" evidence="20">
    <location>
        <begin position="1"/>
        <end position="52"/>
    </location>
</feature>
<dbReference type="OMA" id="HETCIMA"/>
<evidence type="ECO:0000256" key="3">
    <source>
        <dbReference type="ARBA" id="ARBA00011370"/>
    </source>
</evidence>
<protein>
    <recommendedName>
        <fullName evidence="5">Serine/threonine-protein kinase MEC1</fullName>
        <ecNumber evidence="4">2.7.11.1</ecNumber>
    </recommendedName>
    <alternativeName>
        <fullName evidence="19">ATR homolog</fullName>
    </alternativeName>
    <alternativeName>
        <fullName evidence="18">DNA-damage checkpoint kinase MEC1</fullName>
    </alternativeName>
    <alternativeName>
        <fullName evidence="17">Mitosis entry checkpoint protein 1</fullName>
    </alternativeName>
</protein>
<dbReference type="Pfam" id="PF23593">
    <property type="entry name" value="HEAT_ATR"/>
    <property type="match status" value="1"/>
</dbReference>
<dbReference type="VEuPathDB" id="FungiDB:SMAC_01310"/>
<keyword evidence="6" id="KW-0723">Serine/threonine-protein kinase</keyword>
<keyword evidence="9" id="KW-0227">DNA damage</keyword>
<dbReference type="InterPro" id="IPR012993">
    <property type="entry name" value="UME"/>
</dbReference>
<dbReference type="SMART" id="SM01343">
    <property type="entry name" value="FATC"/>
    <property type="match status" value="1"/>
</dbReference>
<dbReference type="Pfam" id="PF25030">
    <property type="entry name" value="M-HEAT_ATR"/>
    <property type="match status" value="2"/>
</dbReference>
<dbReference type="FunCoup" id="F7VQG1">
    <property type="interactions" value="1079"/>
</dbReference>
<proteinExistence type="inferred from homology"/>
<dbReference type="GO" id="GO:0000723">
    <property type="term" value="P:telomere maintenance"/>
    <property type="evidence" value="ECO:0007669"/>
    <property type="project" value="TreeGrafter"/>
</dbReference>
<evidence type="ECO:0000256" key="9">
    <source>
        <dbReference type="ARBA" id="ARBA00022763"/>
    </source>
</evidence>
<comment type="caution">
    <text evidence="24">The sequence shown here is derived from an EMBL/GenBank/DDBJ whole genome shotgun (WGS) entry which is preliminary data.</text>
</comment>
<dbReference type="InterPro" id="IPR057564">
    <property type="entry name" value="HEAT_ATR"/>
</dbReference>
<dbReference type="InterPro" id="IPR016024">
    <property type="entry name" value="ARM-type_fold"/>
</dbReference>
<evidence type="ECO:0000256" key="7">
    <source>
        <dbReference type="ARBA" id="ARBA00022679"/>
    </source>
</evidence>
<dbReference type="eggNOG" id="KOG0890">
    <property type="taxonomic scope" value="Eukaryota"/>
</dbReference>
<dbReference type="Pfam" id="PF02259">
    <property type="entry name" value="FAT"/>
    <property type="match status" value="1"/>
</dbReference>
<accession>F7VQG1</accession>
<evidence type="ECO:0000256" key="18">
    <source>
        <dbReference type="ARBA" id="ARBA00030459"/>
    </source>
</evidence>
<dbReference type="InterPro" id="IPR011009">
    <property type="entry name" value="Kinase-like_dom_sf"/>
</dbReference>
<evidence type="ECO:0000256" key="11">
    <source>
        <dbReference type="ARBA" id="ARBA00022840"/>
    </source>
</evidence>
<keyword evidence="10" id="KW-0418">Kinase</keyword>
<sequence>MASGVHGKTVKGGALEESVTEDVQTQPGSAPPPPTLAAELVGGLPKESQRTKPDEITEIKRLCTIIEKEKDKAGSDLEKTHEERLAYNHILFYVCAGPVLDVVKTDDPFANFARLQLKAQNTISLLKLAVQETPDVLNRTTDGNEFLLRGQEPLWLWFLPRLLALLGRAKVLGITSAVEDFFHFTLQTIAEHVPLWDLGPLLLQYFQASLRAILEHFQSSQVTDISPTLDIQLPPETFLRALDLADADIPSKFSYTIRDSEHAIRHAISLFHILKTSILPAGGAEPPLLYRENIAWMMDVFQPLFSVLVDWSTQLKISLAPYVQTAIDLAEAADDTLRPKAISALALLCGEVLDRSEQYLGEDEFGLAMRQTLSLALLHLVKEADNHRSLIQLIESRVVIPAVNFTTASLPNSDLWRSAMFLQQAVSAETSSSQVPKELNSSKFADDTLRHQVEQLGFDSVVEDAEPAPKRRKIVEHQSLSADIVEEICRVANLPTSEDISSLEDSLIGAFPKLTTLQQCRVIELISFVPCATDNTLGLEDYGPDSSGSSLASLKCSHCSIFGYSAFTQACDDAVTKRTAYKILEKLVKSPSFRGSRRPRVYTMVRLQRMLRHTVLPEFRDLELSVLGQWCVQSLRSSIRELRIAAGRTLAVLLNEADGTESDRAVVTCNQGNILDILKLITNEDALHLHETCILAWGQAGRVVSSDHLNLILIKLVEYLGYNNSVVSAMAVNEILNIATYRGITPLQLFAPYWENMAVLVVKDSVSAPQTTRMFRTSKNMPMALLSAISPKFDKPDPDEDPDEKRPASLFKASGGADENKKALISACLLSALGCDELRSDAFACWSVMLLHMDETDVPNLLDITLWVITHHWTCFDESTKQQAQVVLNALYQTNRDDLVEATASMTTFNHLPDLAEHRKRLDLLPGSKFTRQELFSTFRRRLRHEHPGVIEQALTELLELLRQHQAYIQASALTEQPKSFIPQLTRSVLDCAAKYNGWQPGIMRLCAECMGIIGCLDSNRIDNNRKQKRFVVSHNFLDVRETSDFVCFMLENVLVKAFLSTTDTKFLSFLSYAMQELLARTGMNVAYKTEGQGQQKILYDRWRNFKDITKEILTPFLTSEFVVSSGMNMQETKYPVFDPQKSYESWLKTFVLDLLRNPQNANSRILFPPLCRLIKVQDPSVSEFLLPYVVLHAVIEEEHTAKELEESQMLEGQSGLGAAEARNNKSKGPEWREKVTAELKTILEYQPPETATYSEKEEVKLCYEAVFRILDYFKNWLHIKKSQSVPRDIDARWCPLVEGVLSSLDPELVARRAIDCGQYARALLFLEPHIESRRHQAIGDEATRLMRSVHDIYTQIDDPDGLDGISACMKDLGFKEQALSHRKAGRWTAAQTWYEIQLAESPDDVNLQLDLLTCLEESGQYDNLLSFAEGIEKTPSSLGKVMPFVLEASWATGRWQIMEKYLRSYTEGDVTDIFNIGIADALLCLKEGEGERFEDLLQAMRDKVAGSMTFSATSSFKTCHGAMLKCHVLADLEMIANAEPVEGEGHDPLMKALERRLEVLGAYVSDKQYVLGVRRAAMELMRYRRHGLPLLAWLEIWFDSSQSFNAVLRAQQLGDSSAVLEYAKLFYKDGQHRKAIQLLQRAIDDDVFNNDSAMVIDTPTSSKSQESHRNLLKAKAHLLLAKWLDSTGQTHAGALRSKFQEAAKTHPQWEKGHYYLGRHYKKVLESEKALSPDDQSDAYLTGETAKLVIENYLRSLNFGTKYVHQTLPRILTLWLELGTQVDESSLGRVTLSAELQNRRRAILHDLFKHFNKHLPKMPAYIFYTALPQIVARIAHPNNDVFKILEQMIIKVVEAHPRQAIWSLFSFMTGRMNSARRHRGHKVLDDLRAIGREVDKTGYDLKQLLKMSEKLAEQLLLACNKGDFQSNRTVKASITKDLNFNHKCTPAFSGDVITIDGFLDDVLVLGSLAKPRKLTARGSNGQLYGLLIKPKDDLRTDQRLMEFNGLINRSLKRDTESSKRQLYIRTYAVTPLNEECGIIEWVDGLKTLRDILLGIYKTRNITPNYQRIAELMKQACTSEENLHLWSEDVLGMFPDVLPEWFISQFPDPSAWFASRLRYTRSCAVMSMVGTILGLGDRHGENVLLEEGNGGVFHVDFNCLFDKGLTFAQPEKVPFRLTHNMIAAMGIYRYEGPFRNCSELTLKVLRQQEETLMTILEAFIHDPTLDLQKPKKRTHYVVKLNPTSVVESIKRKVRGLLPHEKIPLGVEGQVEELIKQATDPKNLAAMYIGWCPFL</sequence>
<keyword evidence="11" id="KW-0067">ATP-binding</keyword>
<feature type="domain" description="FATC" evidence="23">
    <location>
        <begin position="2261"/>
        <end position="2293"/>
    </location>
</feature>
<feature type="domain" description="FAT" evidence="22">
    <location>
        <begin position="1309"/>
        <end position="1870"/>
    </location>
</feature>
<dbReference type="InParanoid" id="F7VQG1"/>
<dbReference type="Pfam" id="PF00454">
    <property type="entry name" value="PI3_PI4_kinase"/>
    <property type="match status" value="1"/>
</dbReference>
<evidence type="ECO:0000313" key="24">
    <source>
        <dbReference type="EMBL" id="CCC07743.1"/>
    </source>
</evidence>
<feature type="domain" description="PI3K/PI4K catalytic" evidence="21">
    <location>
        <begin position="1958"/>
        <end position="2277"/>
    </location>
</feature>
<dbReference type="Gene3D" id="1.25.40.10">
    <property type="entry name" value="Tetratricopeptide repeat domain"/>
    <property type="match status" value="1"/>
</dbReference>
<dbReference type="STRING" id="771870.F7VQG1"/>
<evidence type="ECO:0000256" key="1">
    <source>
        <dbReference type="ARBA" id="ARBA00004123"/>
    </source>
</evidence>
<evidence type="ECO:0000259" key="21">
    <source>
        <dbReference type="PROSITE" id="PS50290"/>
    </source>
</evidence>
<evidence type="ECO:0000256" key="2">
    <source>
        <dbReference type="ARBA" id="ARBA00010769"/>
    </source>
</evidence>
<comment type="similarity">
    <text evidence="2">Belongs to the PI3/PI4-kinase family. ATM subfamily.</text>
</comment>
<dbReference type="PROSITE" id="PS51189">
    <property type="entry name" value="FAT"/>
    <property type="match status" value="1"/>
</dbReference>
<reference evidence="24 25" key="1">
    <citation type="journal article" date="2010" name="PLoS Genet.">
        <title>De novo assembly of a 40 Mb eukaryotic genome from short sequence reads: Sordaria macrospora, a model organism for fungal morphogenesis.</title>
        <authorList>
            <person name="Nowrousian M."/>
            <person name="Stajich J."/>
            <person name="Chu M."/>
            <person name="Engh I."/>
            <person name="Espagne E."/>
            <person name="Halliday K."/>
            <person name="Kamerewerd J."/>
            <person name="Kempken F."/>
            <person name="Knab B."/>
            <person name="Kuo H.C."/>
            <person name="Osiewacz H.D."/>
            <person name="Poeggeler S."/>
            <person name="Read N."/>
            <person name="Seiler S."/>
            <person name="Smith K."/>
            <person name="Zickler D."/>
            <person name="Kueck U."/>
            <person name="Freitag M."/>
        </authorList>
    </citation>
    <scope>NUCLEOTIDE SEQUENCE [LARGE SCALE GENOMIC DNA]</scope>
    <source>
        <strain evidence="25">ATCC MYA-333 / DSM 997 / K(L3346) / K-hell</strain>
        <tissue evidence="24">Mycelium</tissue>
    </source>
</reference>
<evidence type="ECO:0000256" key="14">
    <source>
        <dbReference type="ARBA" id="ARBA00023242"/>
    </source>
</evidence>
<evidence type="ECO:0000256" key="12">
    <source>
        <dbReference type="ARBA" id="ARBA00022853"/>
    </source>
</evidence>
<evidence type="ECO:0000256" key="17">
    <source>
        <dbReference type="ARBA" id="ARBA00029679"/>
    </source>
</evidence>
<evidence type="ECO:0000256" key="6">
    <source>
        <dbReference type="ARBA" id="ARBA00022527"/>
    </source>
</evidence>
<organism evidence="24 25">
    <name type="scientific">Sordaria macrospora (strain ATCC MYA-333 / DSM 997 / K(L3346) / K-hell)</name>
    <dbReference type="NCBI Taxonomy" id="771870"/>
    <lineage>
        <taxon>Eukaryota</taxon>
        <taxon>Fungi</taxon>
        <taxon>Dikarya</taxon>
        <taxon>Ascomycota</taxon>
        <taxon>Pezizomycotina</taxon>
        <taxon>Sordariomycetes</taxon>
        <taxon>Sordariomycetidae</taxon>
        <taxon>Sordariales</taxon>
        <taxon>Sordariaceae</taxon>
        <taxon>Sordaria</taxon>
    </lineage>
</organism>
<dbReference type="Pfam" id="PF25385">
    <property type="entry name" value="HEAT_MEC1_N"/>
    <property type="match status" value="1"/>
</dbReference>
<evidence type="ECO:0000256" key="19">
    <source>
        <dbReference type="ARBA" id="ARBA00033001"/>
    </source>
</evidence>
<evidence type="ECO:0000259" key="22">
    <source>
        <dbReference type="PROSITE" id="PS51189"/>
    </source>
</evidence>
<evidence type="ECO:0000313" key="25">
    <source>
        <dbReference type="Proteomes" id="UP000001881"/>
    </source>
</evidence>
<dbReference type="InterPro" id="IPR000403">
    <property type="entry name" value="PI3/4_kinase_cat_dom"/>
</dbReference>
<evidence type="ECO:0000256" key="13">
    <source>
        <dbReference type="ARBA" id="ARBA00023204"/>
    </source>
</evidence>
<dbReference type="Gene3D" id="3.30.1010.10">
    <property type="entry name" value="Phosphatidylinositol 3-kinase Catalytic Subunit, Chain A, domain 4"/>
    <property type="match status" value="1"/>
</dbReference>
<dbReference type="GO" id="GO:0005694">
    <property type="term" value="C:chromosome"/>
    <property type="evidence" value="ECO:0007669"/>
    <property type="project" value="TreeGrafter"/>
</dbReference>
<keyword evidence="15" id="KW-0469">Meiosis</keyword>
<dbReference type="PROSITE" id="PS51190">
    <property type="entry name" value="FATC"/>
    <property type="match status" value="1"/>
</dbReference>
<evidence type="ECO:0000256" key="8">
    <source>
        <dbReference type="ARBA" id="ARBA00022741"/>
    </source>
</evidence>
<dbReference type="EMBL" id="CABT02000004">
    <property type="protein sequence ID" value="CCC07743.1"/>
    <property type="molecule type" value="Genomic_DNA"/>
</dbReference>
<evidence type="ECO:0000259" key="23">
    <source>
        <dbReference type="PROSITE" id="PS51190"/>
    </source>
</evidence>
<evidence type="ECO:0000256" key="4">
    <source>
        <dbReference type="ARBA" id="ARBA00012513"/>
    </source>
</evidence>
<dbReference type="Proteomes" id="UP000001881">
    <property type="component" value="Unassembled WGS sequence"/>
</dbReference>
<dbReference type="SUPFAM" id="SSF48371">
    <property type="entry name" value="ARM repeat"/>
    <property type="match status" value="1"/>
</dbReference>
<name>F7VQG1_SORMK</name>
<dbReference type="SUPFAM" id="SSF48452">
    <property type="entry name" value="TPR-like"/>
    <property type="match status" value="1"/>
</dbReference>
<dbReference type="InterPro" id="IPR058681">
    <property type="entry name" value="HEAT_MEC1_N"/>
</dbReference>
<keyword evidence="7" id="KW-0808">Transferase</keyword>
<dbReference type="GO" id="GO:0005634">
    <property type="term" value="C:nucleus"/>
    <property type="evidence" value="ECO:0007669"/>
    <property type="project" value="UniProtKB-SubCell"/>
</dbReference>
<comment type="subcellular location">
    <subcellularLocation>
        <location evidence="1">Nucleus</location>
    </subcellularLocation>
</comment>
<dbReference type="InterPro" id="IPR003152">
    <property type="entry name" value="FATC_dom"/>
</dbReference>
<dbReference type="Pfam" id="PF08064">
    <property type="entry name" value="UME"/>
    <property type="match status" value="1"/>
</dbReference>
<dbReference type="InterPro" id="IPR036940">
    <property type="entry name" value="PI3/4_kinase_cat_sf"/>
</dbReference>
<gene>
    <name evidence="24" type="ORF">SMAC_01310</name>
</gene>
<comment type="function">
    <text evidence="16">Serine/threonine protein kinase which activates checkpoint signaling upon genotoxic stresses such as ionizing radiation (IR), ultraviolet light (UV), or DNA replication stalling, thereby acting as a DNA damage sensor. Recognizes the substrate consensus sequence [ST]-Q. Phosphorylates histone H2A to form H2AS128ph (gamma-H2A) at sites of DNA damage, involved in the regulation of DNA damage response mechanism. Required for the control of telomere length and genome stability.</text>
</comment>
<dbReference type="Pfam" id="PF02260">
    <property type="entry name" value="FATC"/>
    <property type="match status" value="1"/>
</dbReference>
<dbReference type="InterPro" id="IPR014009">
    <property type="entry name" value="PIK_FAT"/>
</dbReference>
<evidence type="ECO:0000256" key="20">
    <source>
        <dbReference type="SAM" id="MobiDB-lite"/>
    </source>
</evidence>
<evidence type="ECO:0000256" key="5">
    <source>
        <dbReference type="ARBA" id="ARBA00021345"/>
    </source>
</evidence>
<dbReference type="PANTHER" id="PTHR11139">
    <property type="entry name" value="ATAXIA TELANGIECTASIA MUTATED ATM -RELATED"/>
    <property type="match status" value="1"/>
</dbReference>
<dbReference type="GO" id="GO:0004674">
    <property type="term" value="F:protein serine/threonine kinase activity"/>
    <property type="evidence" value="ECO:0007669"/>
    <property type="project" value="UniProtKB-KW"/>
</dbReference>
<dbReference type="SMART" id="SM00146">
    <property type="entry name" value="PI3Kc"/>
    <property type="match status" value="1"/>
</dbReference>
<keyword evidence="8" id="KW-0547">Nucleotide-binding</keyword>
<keyword evidence="13" id="KW-0234">DNA repair</keyword>
<dbReference type="EC" id="2.7.11.1" evidence="4"/>
<dbReference type="InterPro" id="IPR050517">
    <property type="entry name" value="DDR_Repair_Kinase"/>
</dbReference>
<dbReference type="PANTHER" id="PTHR11139:SF125">
    <property type="entry name" value="SERINE_THREONINE-PROTEIN KINASE MEC1"/>
    <property type="match status" value="1"/>
</dbReference>
<dbReference type="InterPro" id="IPR011990">
    <property type="entry name" value="TPR-like_helical_dom_sf"/>
</dbReference>
<keyword evidence="12" id="KW-0156">Chromatin regulator</keyword>
<evidence type="ECO:0000256" key="15">
    <source>
        <dbReference type="ARBA" id="ARBA00023254"/>
    </source>
</evidence>
<dbReference type="InterPro" id="IPR003151">
    <property type="entry name" value="PIK-rel_kinase_FAT"/>
</dbReference>
<dbReference type="OrthoDB" id="381190at2759"/>
<dbReference type="GO" id="GO:0006281">
    <property type="term" value="P:DNA repair"/>
    <property type="evidence" value="ECO:0007669"/>
    <property type="project" value="UniProtKB-KW"/>
</dbReference>
<comment type="subunit">
    <text evidence="3">Associates with DNA double-strand breaks.</text>
</comment>
<feature type="region of interest" description="Disordered" evidence="20">
    <location>
        <begin position="791"/>
        <end position="814"/>
    </location>
</feature>